<evidence type="ECO:0000313" key="2">
    <source>
        <dbReference type="EMBL" id="MBQ0924298.1"/>
    </source>
</evidence>
<protein>
    <submittedName>
        <fullName evidence="2">Uncharacterized protein</fullName>
    </submittedName>
</protein>
<dbReference type="EMBL" id="JAGPXE010000003">
    <property type="protein sequence ID" value="MBQ0924298.1"/>
    <property type="molecule type" value="Genomic_DNA"/>
</dbReference>
<feature type="compositionally biased region" description="Pro residues" evidence="1">
    <location>
        <begin position="142"/>
        <end position="155"/>
    </location>
</feature>
<evidence type="ECO:0000256" key="1">
    <source>
        <dbReference type="SAM" id="MobiDB-lite"/>
    </source>
</evidence>
<evidence type="ECO:0000313" key="3">
    <source>
        <dbReference type="Proteomes" id="UP000674084"/>
    </source>
</evidence>
<keyword evidence="3" id="KW-1185">Reference proteome</keyword>
<feature type="compositionally biased region" description="Basic and acidic residues" evidence="1">
    <location>
        <begin position="42"/>
        <end position="58"/>
    </location>
</feature>
<feature type="compositionally biased region" description="Low complexity" evidence="1">
    <location>
        <begin position="161"/>
        <end position="175"/>
    </location>
</feature>
<sequence>MYAAALAGGVAAAALLIGCSAGQLPRTVYVEVPTPPAPPRAPVEKQRDDCGTDPARMSERTKAQCGLVVRESADRHCDDPEWWDFYDPADVHSYLRLCADGPIPVPVPVPVPVPYEVPVPLSTSSPSEPPSSVESEVEEPETSPPESPELQPPEPDTSSVEPDPGSSEEAPSSEDSTPEEDSGG</sequence>
<reference evidence="2 3" key="1">
    <citation type="submission" date="2021-04" db="EMBL/GenBank/DDBJ databases">
        <title>Whole-genome sequencing of Saccharopolyspora endophytica KCTC 19397.</title>
        <authorList>
            <person name="Ay H."/>
            <person name="Saygin H."/>
            <person name="Sahin N."/>
        </authorList>
    </citation>
    <scope>NUCLEOTIDE SEQUENCE [LARGE SCALE GENOMIC DNA]</scope>
    <source>
        <strain evidence="2 3">KCTC 19397</strain>
    </source>
</reference>
<feature type="compositionally biased region" description="Low complexity" evidence="1">
    <location>
        <begin position="121"/>
        <end position="134"/>
    </location>
</feature>
<feature type="region of interest" description="Disordered" evidence="1">
    <location>
        <begin position="121"/>
        <end position="184"/>
    </location>
</feature>
<organism evidence="2 3">
    <name type="scientific">Saccharopolyspora endophytica</name>
    <dbReference type="NCBI Taxonomy" id="543886"/>
    <lineage>
        <taxon>Bacteria</taxon>
        <taxon>Bacillati</taxon>
        <taxon>Actinomycetota</taxon>
        <taxon>Actinomycetes</taxon>
        <taxon>Pseudonocardiales</taxon>
        <taxon>Pseudonocardiaceae</taxon>
        <taxon>Saccharopolyspora</taxon>
    </lineage>
</organism>
<dbReference type="Proteomes" id="UP000674084">
    <property type="component" value="Unassembled WGS sequence"/>
</dbReference>
<name>A0ABS5DDE6_9PSEU</name>
<feature type="region of interest" description="Disordered" evidence="1">
    <location>
        <begin position="35"/>
        <end position="58"/>
    </location>
</feature>
<comment type="caution">
    <text evidence="2">The sequence shown here is derived from an EMBL/GenBank/DDBJ whole genome shotgun (WGS) entry which is preliminary data.</text>
</comment>
<proteinExistence type="predicted"/>
<accession>A0ABS5DDE6</accession>
<gene>
    <name evidence="2" type="ORF">KBO27_10115</name>
</gene>
<dbReference type="RefSeq" id="WP_210969688.1">
    <property type="nucleotide sequence ID" value="NZ_JAGPXE010000003.1"/>
</dbReference>